<dbReference type="GO" id="GO:0006633">
    <property type="term" value="P:fatty acid biosynthetic process"/>
    <property type="evidence" value="ECO:0007669"/>
    <property type="project" value="TreeGrafter"/>
</dbReference>
<evidence type="ECO:0000256" key="1">
    <source>
        <dbReference type="ARBA" id="ARBA00006249"/>
    </source>
</evidence>
<dbReference type="SMART" id="SM00829">
    <property type="entry name" value="PKS_ER"/>
    <property type="match status" value="1"/>
</dbReference>
<protein>
    <recommendedName>
        <fullName evidence="16">Carboxylic ester hydrolase</fullName>
        <ecNumber evidence="16">3.1.1.-</ecNumber>
    </recommendedName>
</protein>
<evidence type="ECO:0000256" key="2">
    <source>
        <dbReference type="ARBA" id="ARBA00022450"/>
    </source>
</evidence>
<evidence type="ECO:0000256" key="9">
    <source>
        <dbReference type="ARBA" id="ARBA00022837"/>
    </source>
</evidence>
<evidence type="ECO:0000256" key="6">
    <source>
        <dbReference type="ARBA" id="ARBA00022723"/>
    </source>
</evidence>
<dbReference type="SMART" id="SM00827">
    <property type="entry name" value="PKS_AT"/>
    <property type="match status" value="1"/>
</dbReference>
<proteinExistence type="inferred from homology"/>
<dbReference type="Pfam" id="PF21089">
    <property type="entry name" value="PKS_DH_N"/>
    <property type="match status" value="1"/>
</dbReference>
<dbReference type="InterPro" id="IPR014030">
    <property type="entry name" value="Ketoacyl_synth_N"/>
</dbReference>
<keyword evidence="9" id="KW-0106">Calcium</keyword>
<keyword evidence="6" id="KW-0479">Metal-binding</keyword>
<dbReference type="eggNOG" id="KOG1202">
    <property type="taxonomic scope" value="Eukaryota"/>
</dbReference>
<evidence type="ECO:0000256" key="16">
    <source>
        <dbReference type="RuleBase" id="RU361238"/>
    </source>
</evidence>
<dbReference type="eggNOG" id="KOG0987">
    <property type="taxonomic scope" value="Eukaryota"/>
</dbReference>
<evidence type="ECO:0000256" key="13">
    <source>
        <dbReference type="ARBA" id="ARBA00023268"/>
    </source>
</evidence>
<dbReference type="Pfam" id="PF00109">
    <property type="entry name" value="ketoacyl-synt"/>
    <property type="match status" value="2"/>
</dbReference>
<dbReference type="CDD" id="cd05195">
    <property type="entry name" value="enoyl_red"/>
    <property type="match status" value="1"/>
</dbReference>
<dbReference type="InterPro" id="IPR027417">
    <property type="entry name" value="P-loop_NTPase"/>
</dbReference>
<dbReference type="HOGENOM" id="CLU_000022_31_0_1"/>
<dbReference type="CDD" id="cd00833">
    <property type="entry name" value="PKS"/>
    <property type="match status" value="1"/>
</dbReference>
<dbReference type="InterPro" id="IPR029058">
    <property type="entry name" value="AB_hydrolase_fold"/>
</dbReference>
<keyword evidence="5" id="KW-0808">Transferase</keyword>
<evidence type="ECO:0000256" key="14">
    <source>
        <dbReference type="ARBA" id="ARBA00023315"/>
    </source>
</evidence>
<dbReference type="Pfam" id="PF00698">
    <property type="entry name" value="Acyl_transf_1"/>
    <property type="match status" value="1"/>
</dbReference>
<keyword evidence="4" id="KW-0597">Phosphoprotein</keyword>
<dbReference type="SUPFAM" id="SSF53901">
    <property type="entry name" value="Thiolase-like"/>
    <property type="match status" value="2"/>
</dbReference>
<feature type="domain" description="PKS/mFAS DH" evidence="20">
    <location>
        <begin position="872"/>
        <end position="1194"/>
    </location>
</feature>
<dbReference type="InterPro" id="IPR016039">
    <property type="entry name" value="Thiolase-like"/>
</dbReference>
<keyword evidence="11" id="KW-0560">Oxidoreductase</keyword>
<dbReference type="Gene3D" id="3.40.366.10">
    <property type="entry name" value="Malonyl-Coenzyme A Acyl Carrier Protein, domain 2"/>
    <property type="match status" value="1"/>
</dbReference>
<evidence type="ECO:0000256" key="7">
    <source>
        <dbReference type="ARBA" id="ARBA00022729"/>
    </source>
</evidence>
<dbReference type="Pfam" id="PF08659">
    <property type="entry name" value="KR"/>
    <property type="match status" value="1"/>
</dbReference>
<dbReference type="SUPFAM" id="SSF53474">
    <property type="entry name" value="alpha/beta-Hydrolases"/>
    <property type="match status" value="1"/>
</dbReference>
<dbReference type="InterPro" id="IPR011032">
    <property type="entry name" value="GroES-like_sf"/>
</dbReference>
<dbReference type="InterPro" id="IPR013154">
    <property type="entry name" value="ADH-like_N"/>
</dbReference>
<evidence type="ECO:0000256" key="11">
    <source>
        <dbReference type="ARBA" id="ARBA00023002"/>
    </source>
</evidence>
<feature type="active site" description="Proton acceptor; for dehydratase activity" evidence="15">
    <location>
        <position position="909"/>
    </location>
</feature>
<dbReference type="SMART" id="SM00826">
    <property type="entry name" value="PKS_DH"/>
    <property type="match status" value="1"/>
</dbReference>
<keyword evidence="12" id="KW-1015">Disulfide bond</keyword>
<dbReference type="InterPro" id="IPR016036">
    <property type="entry name" value="Malonyl_transacylase_ACP-bd"/>
</dbReference>
<dbReference type="InterPro" id="IPR029063">
    <property type="entry name" value="SAM-dependent_MTases_sf"/>
</dbReference>
<dbReference type="InterPro" id="IPR049552">
    <property type="entry name" value="PKS_DH_N"/>
</dbReference>
<evidence type="ECO:0000256" key="10">
    <source>
        <dbReference type="ARBA" id="ARBA00022857"/>
    </source>
</evidence>
<evidence type="ECO:0000259" key="18">
    <source>
        <dbReference type="PROSITE" id="PS50075"/>
    </source>
</evidence>
<dbReference type="Gene3D" id="3.90.180.10">
    <property type="entry name" value="Medium-chain alcohol dehydrogenases, catalytic domain"/>
    <property type="match status" value="1"/>
</dbReference>
<dbReference type="SUPFAM" id="SSF52540">
    <property type="entry name" value="P-loop containing nucleoside triphosphate hydrolases"/>
    <property type="match status" value="1"/>
</dbReference>
<dbReference type="InterPro" id="IPR050091">
    <property type="entry name" value="PKS_NRPS_Biosynth_Enz"/>
</dbReference>
<feature type="region of interest" description="N-terminal hotdog fold" evidence="15">
    <location>
        <begin position="872"/>
        <end position="1011"/>
    </location>
</feature>
<dbReference type="InterPro" id="IPR049551">
    <property type="entry name" value="PKS_DH_C"/>
</dbReference>
<dbReference type="InterPro" id="IPR049163">
    <property type="entry name" value="Pif1-like_2B_dom"/>
</dbReference>
<keyword evidence="13" id="KW-0511">Multifunctional enzyme</keyword>
<dbReference type="GO" id="GO:0030600">
    <property type="term" value="F:feruloyl esterase activity"/>
    <property type="evidence" value="ECO:0007669"/>
    <property type="project" value="UniProtKB-ARBA"/>
</dbReference>
<dbReference type="InterPro" id="IPR014043">
    <property type="entry name" value="Acyl_transferase_dom"/>
</dbReference>
<dbReference type="EMBL" id="KB706597">
    <property type="protein sequence ID" value="EMR66702.1"/>
    <property type="molecule type" value="Genomic_DNA"/>
</dbReference>
<dbReference type="Pfam" id="PF08240">
    <property type="entry name" value="ADH_N"/>
    <property type="match status" value="1"/>
</dbReference>
<dbReference type="SMART" id="SM00825">
    <property type="entry name" value="PKS_KS"/>
    <property type="match status" value="1"/>
</dbReference>
<keyword evidence="3" id="KW-0719">Serine esterase</keyword>
<dbReference type="Pfam" id="PF13602">
    <property type="entry name" value="ADH_zinc_N_2"/>
    <property type="match status" value="1"/>
</dbReference>
<dbReference type="Gene3D" id="3.40.50.720">
    <property type="entry name" value="NAD(P)-binding Rossmann-like Domain"/>
    <property type="match status" value="1"/>
</dbReference>
<keyword evidence="8 16" id="KW-0378">Hydrolase</keyword>
<evidence type="ECO:0000313" key="21">
    <source>
        <dbReference type="EMBL" id="EMR66702.1"/>
    </source>
</evidence>
<dbReference type="InterPro" id="IPR049900">
    <property type="entry name" value="PKS_mFAS_DH"/>
</dbReference>
<keyword evidence="2" id="KW-0596">Phosphopantetheine</keyword>
<dbReference type="InterPro" id="IPR001227">
    <property type="entry name" value="Ac_transferase_dom_sf"/>
</dbReference>
<dbReference type="GO" id="GO:0016491">
    <property type="term" value="F:oxidoreductase activity"/>
    <property type="evidence" value="ECO:0007669"/>
    <property type="project" value="UniProtKB-KW"/>
</dbReference>
<gene>
    <name evidence="21" type="ORF">UCREL1_6306</name>
</gene>
<dbReference type="OMA" id="CHEIEWI"/>
<keyword evidence="7" id="KW-0732">Signal</keyword>
<dbReference type="Pfam" id="PF00550">
    <property type="entry name" value="PP-binding"/>
    <property type="match status" value="1"/>
</dbReference>
<dbReference type="SUPFAM" id="SSF51735">
    <property type="entry name" value="NAD(P)-binding Rossmann-fold domains"/>
    <property type="match status" value="2"/>
</dbReference>
<dbReference type="InterPro" id="IPR009081">
    <property type="entry name" value="PP-bd_ACP"/>
</dbReference>
<dbReference type="KEGG" id="ela:UCREL1_6306"/>
<dbReference type="Gene3D" id="3.10.129.110">
    <property type="entry name" value="Polyketide synthase dehydratase"/>
    <property type="match status" value="1"/>
</dbReference>
<dbReference type="PANTHER" id="PTHR43775">
    <property type="entry name" value="FATTY ACID SYNTHASE"/>
    <property type="match status" value="1"/>
</dbReference>
<organism evidence="21 22">
    <name type="scientific">Eutypa lata (strain UCR-EL1)</name>
    <name type="common">Grapevine dieback disease fungus</name>
    <name type="synonym">Eutypa armeniacae</name>
    <dbReference type="NCBI Taxonomy" id="1287681"/>
    <lineage>
        <taxon>Eukaryota</taxon>
        <taxon>Fungi</taxon>
        <taxon>Dikarya</taxon>
        <taxon>Ascomycota</taxon>
        <taxon>Pezizomycotina</taxon>
        <taxon>Sordariomycetes</taxon>
        <taxon>Xylariomycetidae</taxon>
        <taxon>Xylariales</taxon>
        <taxon>Diatrypaceae</taxon>
        <taxon>Eutypa</taxon>
    </lineage>
</organism>
<name>M7SR52_EUTLA</name>
<dbReference type="SMART" id="SM00822">
    <property type="entry name" value="PKS_KR"/>
    <property type="match status" value="1"/>
</dbReference>
<dbReference type="InterPro" id="IPR020807">
    <property type="entry name" value="PKS_DH"/>
</dbReference>
<feature type="domain" description="Carrier" evidence="18">
    <location>
        <begin position="2319"/>
        <end position="2396"/>
    </location>
</feature>
<dbReference type="InterPro" id="IPR011118">
    <property type="entry name" value="Tannase/feruloyl_esterase"/>
</dbReference>
<evidence type="ECO:0000259" key="19">
    <source>
        <dbReference type="PROSITE" id="PS52004"/>
    </source>
</evidence>
<keyword evidence="22" id="KW-1185">Reference proteome</keyword>
<dbReference type="Proteomes" id="UP000012174">
    <property type="component" value="Unassembled WGS sequence"/>
</dbReference>
<dbReference type="Pfam" id="PF14765">
    <property type="entry name" value="PS-DH"/>
    <property type="match status" value="1"/>
</dbReference>
<dbReference type="InterPro" id="IPR016035">
    <property type="entry name" value="Acyl_Trfase/lysoPLipase"/>
</dbReference>
<evidence type="ECO:0000256" key="3">
    <source>
        <dbReference type="ARBA" id="ARBA00022487"/>
    </source>
</evidence>
<evidence type="ECO:0000256" key="17">
    <source>
        <dbReference type="SAM" id="MobiDB-lite"/>
    </source>
</evidence>
<dbReference type="PROSITE" id="PS52004">
    <property type="entry name" value="KS3_2"/>
    <property type="match status" value="1"/>
</dbReference>
<evidence type="ECO:0000259" key="20">
    <source>
        <dbReference type="PROSITE" id="PS52019"/>
    </source>
</evidence>
<dbReference type="SUPFAM" id="SSF53335">
    <property type="entry name" value="S-adenosyl-L-methionine-dependent methyltransferases"/>
    <property type="match status" value="1"/>
</dbReference>
<dbReference type="PROSITE" id="PS50075">
    <property type="entry name" value="CARRIER"/>
    <property type="match status" value="1"/>
</dbReference>
<feature type="compositionally biased region" description="Polar residues" evidence="17">
    <location>
        <begin position="408"/>
        <end position="417"/>
    </location>
</feature>
<dbReference type="Gene3D" id="3.40.47.10">
    <property type="match status" value="2"/>
</dbReference>
<dbReference type="InterPro" id="IPR014031">
    <property type="entry name" value="Ketoacyl_synth_C"/>
</dbReference>
<keyword evidence="10" id="KW-0521">NADP</keyword>
<dbReference type="Pfam" id="PF02801">
    <property type="entry name" value="Ketoacyl-synt_C"/>
    <property type="match status" value="1"/>
</dbReference>
<dbReference type="Gene3D" id="3.30.70.3290">
    <property type="match status" value="1"/>
</dbReference>
<dbReference type="GO" id="GO:0046872">
    <property type="term" value="F:metal ion binding"/>
    <property type="evidence" value="ECO:0007669"/>
    <property type="project" value="UniProtKB-KW"/>
</dbReference>
<dbReference type="InterPro" id="IPR020843">
    <property type="entry name" value="ER"/>
</dbReference>
<dbReference type="GO" id="GO:0044550">
    <property type="term" value="P:secondary metabolite biosynthetic process"/>
    <property type="evidence" value="ECO:0007669"/>
    <property type="project" value="UniProtKB-ARBA"/>
</dbReference>
<dbReference type="Pfam" id="PF07519">
    <property type="entry name" value="Tannase"/>
    <property type="match status" value="1"/>
</dbReference>
<feature type="region of interest" description="Disordered" evidence="17">
    <location>
        <begin position="386"/>
        <end position="417"/>
    </location>
</feature>
<evidence type="ECO:0000256" key="5">
    <source>
        <dbReference type="ARBA" id="ARBA00022679"/>
    </source>
</evidence>
<evidence type="ECO:0000256" key="8">
    <source>
        <dbReference type="ARBA" id="ARBA00022801"/>
    </source>
</evidence>
<dbReference type="InterPro" id="IPR036291">
    <property type="entry name" value="NAD(P)-bd_dom_sf"/>
</dbReference>
<dbReference type="PANTHER" id="PTHR43775:SF29">
    <property type="entry name" value="ASPERFURANONE POLYKETIDE SYNTHASE AFOG-RELATED"/>
    <property type="match status" value="1"/>
</dbReference>
<evidence type="ECO:0000256" key="15">
    <source>
        <dbReference type="PROSITE-ProRule" id="PRU01363"/>
    </source>
</evidence>
<dbReference type="InterPro" id="IPR013968">
    <property type="entry name" value="PKS_KR"/>
</dbReference>
<sequence>MDDPVAVIGFALRFPGDAVDEDSFWNIIVQGKSTMTDVPISRYNIDGFCSKNKSNRNTLNCRGGHFVEGDISAFDAPFFAMSSTEAKAMDPQLRLMLETTYHALESAGLSMESVQGSATSVYVGNLTADYLSLFGDDEESLVGGVRLQLNPAMMTLPLARQNFLSPDSLCYSFDDRANGYSRGEGIGMVILKPLSKAIADGNTIRAVIRGTSSNQDGRTPSISQPSAEAQADLIRKAYEAAGLDFKSTQYFEAHGTGTRVGDPIEAQGINAVFSNHLEPDNPLYIGSVKANIGHLESTAGVASVIKAVLALENGIIPPNALLKNLNPSIPAEEWHFNFPTTAIPWPKDGQRRASVNSFGVGGTNAHVVLDDALHYLQHRGLSGIHNTKSDTRGKLRLTNGDSGKDHQTNGASVNGSKTSQLKYPSLLFPLSAADEDGISRMATTLEDHLVRRDATAFEYLQDLAFTLSDKRGLLPWKGYAIGSTVEELRESLACLPRKPVRITQAPEVYFAFTGQGAQWANMGIELMDRYQVFQDAMTFANEYFYELQATAPTSKIDSPQLAQPLCTAVQIALVDLLVSWGITPRAVVGHSSGEIAAAYAVGALSKASALRIAYFRGEAAMKLANTDTEKGAMLAVALSEADLSPQLAAVTGDKPECLSCGCVNSPQNTTVTGVESYVDALSRQLTEAKVFNRKLNVPVAYHSRQMLKVADEYRAALAGNIEAGSSDLRANSISLISSVTGKLASYESLAQPDYWIQNLVSKVKFSEALEQMCAGRKGHIQSDLTPLTYVIEVGPHSALERPIRETLNDGIEFAYGTVLRRSISPIVTLQSLIGELFVNNLPMKLQFFNEDQNIRRRPKMLLDLPSYSFNHSRTYWLESRLSQNRRTRKKPRHDFLGNPTSDLPWALDHKVVDGIVLYPGTGFLVMVIEAVRSLTADISGVTGFRIRDVNILNALVIPTDDDGIETQLHMDSHGSSPNQGFQAWDFNIYSVFRGEWKVHCSGQVLAEISEATDHVSEKETASYAQSLSRDLEAFWERKFTSHGSHKFYKHLEQQGYHFGENFTSLHDIKVIENELEAAATVNFGHFREQARRDEVSEHLIHPATLDSLFHVMIATQYNGVSMPRTVPIHLSEVFVSLDELGDSSMDTMHLHSKVVEWGALGITGNITAISGATRKPTVTMRGCRFSTLKATGDQRDVNSESTHLFHHMHWKPDISLLSRSQTENYLRDKTKDTIYDDGDIRAEIICRHYMSDAFQDKSDSGWSTKPHMIKEEVDPLDVLFNQGVAEAIYRSPLLTITASRLAAYIDLVAHKNSAINILEVGAGTGSTTSSVLETLYRQGRSPGTSPRFNRYDFTDISPSFFAQAQERYAEHANNMRFKVLDLERDPAEQGFELGSYDVVIAAAVLHATASIEKTLSHVKKLLKPGGRLVFSEPTNLAMAATSGIFGVLPAIENYRTDGPLMDSNGWNEAVMRAGFGELQVSLTGDVGDTHAASLLVTRLQPPLESIKNISTAILVQTPSQLELSKSLKMQLDSKGRGSCDIITMDSLANVTSTYSHCISLLELEEPVLSRLDESRFANFQDIIRKFKHILWVSTNCGTQADSPESAMMAGFAKAMVREDPNGRIVYLNVNSAGDAVPTITRVMEQIRVVPGNLVETDFLEEDGVVHIPRVVEAPRINGLLDSTLRGLKPEPVDVDGDSKDAVELRFSPGQLDSFHFGPDTSPSQPLADDAVLIKVKATGINFRDVMVVLNQLSSSELSTEVAGVVAESGAASGFTLGDRVCTFGRGGGFRTYVRAKKSQVMKIPPRMSFAEASAIPLAYVTAQYALCHVGRLKAGESVLIHAAAGGVGQAAIQIAQHIGAVVYVTVGSPEKKQLLMERLLQATAGKGVDVVLNSLSGLALTETWRCIAPLGRFVEIGKRDMLASKNLPMDPFQRNVSYSSVDLGVLYDFGHDLLDQVMREVQTLVLDESSRKLAAPYPVTAFKLSEVENAFRWLQTGQHTGKAVITWEEQDTIKMIPKSPLDYTFDENSTYVITGGLGGIGRSLASWMASLGARHLVLLSRSGVKSDNARDLVEKLEKDGVRVYAPPCDVSKADEVEKVVAHVNATMPPIKGCIHGALVVKNRMFLDYPFQEFQDNLDPKIQGTWNLHHSLPANLDFFVLLSSIAGVNGAASQSPYCGASIFQDAFARYRHARGQPCISLDLGVVREVGYVAERVDVARFLARSETDHKVLTESEMQFMLKYACSPHIAITSPWETQVIGALTTPAFIRSRGTLEAHMWMRLPMFCHIYQMEQEVKVAATVVQADSVESQLAKAESIAEATEVIIKAVAKRLARSLAVPVKDIDVSKPPFAFGVDSLVAVELMSWLANEIRADIPVIQILGNYSVAQLGSLAAGVTPEILELKQGAQVILTKNIDDILVNGSQGRVVGFANSDTFLHSRWDDEDHELDPSTLLTGSMEDAPEQRPPLFPVVRFLLEDGSTRVELCGPTGWAVERWVPDPWEDSGWKVEKLATRTQVPLIPAWALSIHKAQGQTLDRVKVDLDRIFEMGQAPGSSTLDRCTTLSNGAAMTVQSKDRLGAVCGLKQRAVGVILLNLGAIHGLTDQLSSIDGQLAANATILSAVPVKLNGTYGDPDLLPGLALPELTTSLPELCAVEINVTSSESSSYSLSLFLPSEWNSRLLTVGGGGTAGYINYLDMGSGTHYGFATMSTDNGHRSGPFDVAWTYKSPEKQIDWAWRAMHGSVQLAKQLVATYYGEDIQYSYYTGCSTGGRQGLKEAQVDAESFDGMLVGAPAWWISHLTSWATRMSKAYYPLDDPKSVPSALLGLISSTVVGQCDAVDGVEDGIVSSPERCYPDLEVLNCDNAGANSSACLTPLQLETLQKFYSDYYVGTELAYPGFELSSESGWGNFLWNDTPLSYGLDYLRNAVFEDLDWPLAAYNDSVYAYVKAKDLGHPEPDDFDMSAYRDIGGKIIMYHGISDPLIVTRGSTYLYDQVKLATMGVTHPIADWFRFYLVPGMMHCLGTGVNAPWYFNGASQSSLLGSDQYSVPGFKDPRHDALLALMEWVEHGRDVDQIIATSWNVLADPSSGVSRQRPLCPYPKKAAYDGLGDVDEAVSWSCE</sequence>
<keyword evidence="14" id="KW-0012">Acyltransferase</keyword>
<dbReference type="InterPro" id="IPR032821">
    <property type="entry name" value="PKS_assoc"/>
</dbReference>
<dbReference type="Pfam" id="PF16197">
    <property type="entry name" value="KAsynt_C_assoc"/>
    <property type="match status" value="1"/>
</dbReference>
<dbReference type="InterPro" id="IPR020806">
    <property type="entry name" value="PKS_PP-bd"/>
</dbReference>
<dbReference type="CDD" id="cd02440">
    <property type="entry name" value="AdoMet_MTases"/>
    <property type="match status" value="1"/>
</dbReference>
<feature type="active site" description="Proton donor; for dehydratase activity" evidence="15">
    <location>
        <position position="1106"/>
    </location>
</feature>
<dbReference type="SMART" id="SM00823">
    <property type="entry name" value="PKS_PP"/>
    <property type="match status" value="1"/>
</dbReference>
<dbReference type="InterPro" id="IPR042104">
    <property type="entry name" value="PKS_dehydratase_sf"/>
</dbReference>
<dbReference type="Gene3D" id="3.40.50.150">
    <property type="entry name" value="Vaccinia Virus protein VP39"/>
    <property type="match status" value="1"/>
</dbReference>
<dbReference type="SUPFAM" id="SSF55048">
    <property type="entry name" value="Probable ACP-binding domain of malonyl-CoA ACP transacylase"/>
    <property type="match status" value="1"/>
</dbReference>
<dbReference type="Pfam" id="PF08242">
    <property type="entry name" value="Methyltransf_12"/>
    <property type="match status" value="1"/>
</dbReference>
<dbReference type="CDD" id="cd18809">
    <property type="entry name" value="SF1_C_RecD"/>
    <property type="match status" value="1"/>
</dbReference>
<dbReference type="Pfam" id="PF21530">
    <property type="entry name" value="Pif1_2B_dom"/>
    <property type="match status" value="1"/>
</dbReference>
<dbReference type="SUPFAM" id="SSF50129">
    <property type="entry name" value="GroES-like"/>
    <property type="match status" value="1"/>
</dbReference>
<dbReference type="SUPFAM" id="SSF52151">
    <property type="entry name" value="FabD/lysophospholipase-like"/>
    <property type="match status" value="1"/>
</dbReference>
<dbReference type="PROSITE" id="PS52019">
    <property type="entry name" value="PKS_MFAS_DH"/>
    <property type="match status" value="1"/>
</dbReference>
<reference evidence="22" key="1">
    <citation type="journal article" date="2013" name="Genome Announc.">
        <title>Draft genome sequence of the grapevine dieback fungus Eutypa lata UCR-EL1.</title>
        <authorList>
            <person name="Blanco-Ulate B."/>
            <person name="Rolshausen P.E."/>
            <person name="Cantu D."/>
        </authorList>
    </citation>
    <scope>NUCLEOTIDE SEQUENCE [LARGE SCALE GENOMIC DNA]</scope>
    <source>
        <strain evidence="22">UCR-EL1</strain>
    </source>
</reference>
<dbReference type="InterPro" id="IPR036736">
    <property type="entry name" value="ACP-like_sf"/>
</dbReference>
<dbReference type="EC" id="3.1.1.-" evidence="16"/>
<dbReference type="InterPro" id="IPR013217">
    <property type="entry name" value="Methyltransf_12"/>
</dbReference>
<evidence type="ECO:0000256" key="12">
    <source>
        <dbReference type="ARBA" id="ARBA00023157"/>
    </source>
</evidence>
<dbReference type="InterPro" id="IPR020841">
    <property type="entry name" value="PKS_Beta-ketoAc_synthase_dom"/>
</dbReference>
<comment type="similarity">
    <text evidence="1 16">Belongs to the tannase family.</text>
</comment>
<dbReference type="GO" id="GO:0004312">
    <property type="term" value="F:fatty acid synthase activity"/>
    <property type="evidence" value="ECO:0007669"/>
    <property type="project" value="TreeGrafter"/>
</dbReference>
<dbReference type="Gene3D" id="1.10.1200.10">
    <property type="entry name" value="ACP-like"/>
    <property type="match status" value="1"/>
</dbReference>
<feature type="region of interest" description="C-terminal hotdog fold" evidence="15">
    <location>
        <begin position="1033"/>
        <end position="1194"/>
    </location>
</feature>
<dbReference type="SUPFAM" id="SSF47336">
    <property type="entry name" value="ACP-like"/>
    <property type="match status" value="1"/>
</dbReference>
<dbReference type="GO" id="GO:0031177">
    <property type="term" value="F:phosphopantetheine binding"/>
    <property type="evidence" value="ECO:0007669"/>
    <property type="project" value="InterPro"/>
</dbReference>
<evidence type="ECO:0000313" key="22">
    <source>
        <dbReference type="Proteomes" id="UP000012174"/>
    </source>
</evidence>
<feature type="domain" description="Ketosynthase family 3 (KS3)" evidence="19">
    <location>
        <begin position="2"/>
        <end position="371"/>
    </location>
</feature>
<dbReference type="InterPro" id="IPR057326">
    <property type="entry name" value="KR_dom"/>
</dbReference>
<evidence type="ECO:0000256" key="4">
    <source>
        <dbReference type="ARBA" id="ARBA00022553"/>
    </source>
</evidence>
<dbReference type="OrthoDB" id="329835at2759"/>
<accession>M7SR52</accession>